<keyword evidence="3" id="KW-1185">Reference proteome</keyword>
<dbReference type="AlphaFoldDB" id="A0A6H5I8I8"/>
<feature type="signal peptide" evidence="1">
    <location>
        <begin position="1"/>
        <end position="20"/>
    </location>
</feature>
<evidence type="ECO:0000313" key="2">
    <source>
        <dbReference type="EMBL" id="CAB0034287.1"/>
    </source>
</evidence>
<feature type="chain" id="PRO_5026111368" evidence="1">
    <location>
        <begin position="21"/>
        <end position="203"/>
    </location>
</feature>
<dbReference type="EMBL" id="CADCXV010000739">
    <property type="protein sequence ID" value="CAB0034287.1"/>
    <property type="molecule type" value="Genomic_DNA"/>
</dbReference>
<sequence length="203" mass="22351">MRVSAVNCLIAAIAINFASAADPGSGGGGVGLLDDLENLNVFKTSICCARCADLIDSSNEIWPTAACELLPSVPLDPCRVNFDEMNLTSPAAQDYRIFSLGGLRNGQGHLLLQTPLTGPKLDVIYEDANQLKQMHSFDFKACRLETEPDYAYEHVRKWLTSNRAADVGDPSKNYKILLGAYEVCDRPRCELTIVKRVIEHFDE</sequence>
<evidence type="ECO:0000256" key="1">
    <source>
        <dbReference type="SAM" id="SignalP"/>
    </source>
</evidence>
<organism evidence="2 3">
    <name type="scientific">Trichogramma brassicae</name>
    <dbReference type="NCBI Taxonomy" id="86971"/>
    <lineage>
        <taxon>Eukaryota</taxon>
        <taxon>Metazoa</taxon>
        <taxon>Ecdysozoa</taxon>
        <taxon>Arthropoda</taxon>
        <taxon>Hexapoda</taxon>
        <taxon>Insecta</taxon>
        <taxon>Pterygota</taxon>
        <taxon>Neoptera</taxon>
        <taxon>Endopterygota</taxon>
        <taxon>Hymenoptera</taxon>
        <taxon>Apocrita</taxon>
        <taxon>Proctotrupomorpha</taxon>
        <taxon>Chalcidoidea</taxon>
        <taxon>Trichogrammatidae</taxon>
        <taxon>Trichogramma</taxon>
    </lineage>
</organism>
<gene>
    <name evidence="2" type="ORF">TBRA_LOCUS6185</name>
</gene>
<dbReference type="Proteomes" id="UP000479190">
    <property type="component" value="Unassembled WGS sequence"/>
</dbReference>
<accession>A0A6H5I8I8</accession>
<name>A0A6H5I8I8_9HYME</name>
<protein>
    <submittedName>
        <fullName evidence="2">Uncharacterized protein</fullName>
    </submittedName>
</protein>
<keyword evidence="1" id="KW-0732">Signal</keyword>
<reference evidence="2 3" key="1">
    <citation type="submission" date="2020-02" db="EMBL/GenBank/DDBJ databases">
        <authorList>
            <person name="Ferguson B K."/>
        </authorList>
    </citation>
    <scope>NUCLEOTIDE SEQUENCE [LARGE SCALE GENOMIC DNA]</scope>
</reference>
<proteinExistence type="predicted"/>
<evidence type="ECO:0000313" key="3">
    <source>
        <dbReference type="Proteomes" id="UP000479190"/>
    </source>
</evidence>